<keyword evidence="3" id="KW-0614">Plasmid</keyword>
<reference evidence="3" key="1">
    <citation type="submission" date="2015-06" db="EMBL/GenBank/DDBJ databases">
        <authorList>
            <person name="Joergensen T."/>
        </authorList>
    </citation>
    <scope>NUCLEOTIDE SEQUENCE</scope>
    <source>
        <plasmid evidence="3">pRGRH0100</plasmid>
    </source>
</reference>
<reference evidence="3" key="2">
    <citation type="submission" date="2015-07" db="EMBL/GenBank/DDBJ databases">
        <title>Plasmids, circular viruses and viroids from rat gut.</title>
        <authorList>
            <person name="Jorgensen T.J."/>
            <person name="Hansen M.A."/>
            <person name="Xu Z."/>
            <person name="Tabak M.A."/>
            <person name="Sorensen S.J."/>
            <person name="Hansen L.H."/>
        </authorList>
    </citation>
    <scope>NUCLEOTIDE SEQUENCE</scope>
    <source>
        <plasmid evidence="3">pRGRH0100</plasmid>
    </source>
</reference>
<feature type="compositionally biased region" description="Basic and acidic residues" evidence="2">
    <location>
        <begin position="12"/>
        <end position="28"/>
    </location>
</feature>
<dbReference type="GO" id="GO:0003677">
    <property type="term" value="F:DNA binding"/>
    <property type="evidence" value="ECO:0007669"/>
    <property type="project" value="InterPro"/>
</dbReference>
<dbReference type="AlphaFoldDB" id="A0A0H5PVX7"/>
<keyword evidence="1" id="KW-0175">Coiled coil</keyword>
<evidence type="ECO:0000313" key="3">
    <source>
        <dbReference type="EMBL" id="CRY93906.1"/>
    </source>
</evidence>
<accession>A0A0H5PVX7</accession>
<sequence length="357" mass="40993">MSSVNWQKLKGASEVKAKMRHNDKDLRKVGNHSNPHIDKSKTHLNLSLDKLNYSERCKRYDKRVKECKANMKRVRSDAVTCIGLNIKLPGAIAESPYEIQKAWCEDCYRIVKEFVGEENIVSATADFDEIHKFYNPDTNQFETSRAEIDVKFVPAIDEKLNAKAWQTKGTMGALNRKIEDMTQKLYACCFMTGKGGKNVPTEVLKTQSAKAEAQLMLDAVNALKDDLEADREAFEEQKSKWAQERENELKMQNTQAEAIKEERRKLDSERAKFAQECKNLVAKIKDVTKERKKLDAEKEEFKAECEKLEAEKNAIKKKSLELDRRLQAVGLTEQVMGGRIRGPEKVRRGEESVSWNR</sequence>
<dbReference type="GO" id="GO:0006310">
    <property type="term" value="P:DNA recombination"/>
    <property type="evidence" value="ECO:0007669"/>
    <property type="project" value="InterPro"/>
</dbReference>
<dbReference type="EMBL" id="LN852790">
    <property type="protein sequence ID" value="CRY93906.1"/>
    <property type="molecule type" value="Genomic_DNA"/>
</dbReference>
<proteinExistence type="predicted"/>
<evidence type="ECO:0000256" key="1">
    <source>
        <dbReference type="SAM" id="Coils"/>
    </source>
</evidence>
<protein>
    <submittedName>
        <fullName evidence="3">Uncharacterized protein</fullName>
    </submittedName>
</protein>
<evidence type="ECO:0000256" key="2">
    <source>
        <dbReference type="SAM" id="MobiDB-lite"/>
    </source>
</evidence>
<name>A0A0H5PVX7_9ZZZZ</name>
<dbReference type="Pfam" id="PF01076">
    <property type="entry name" value="Mob_Pre"/>
    <property type="match status" value="1"/>
</dbReference>
<dbReference type="CDD" id="cd17242">
    <property type="entry name" value="MobM_relaxase"/>
    <property type="match status" value="1"/>
</dbReference>
<dbReference type="Gene3D" id="3.30.930.30">
    <property type="match status" value="1"/>
</dbReference>
<geneLocation type="plasmid" evidence="3">
    <name>pRGRH0100</name>
</geneLocation>
<organism evidence="3">
    <name type="scientific">uncultured prokaryote</name>
    <dbReference type="NCBI Taxonomy" id="198431"/>
    <lineage>
        <taxon>unclassified sequences</taxon>
        <taxon>environmental samples</taxon>
    </lineage>
</organism>
<dbReference type="InterPro" id="IPR001668">
    <property type="entry name" value="Mob_Pre"/>
</dbReference>
<feature type="region of interest" description="Disordered" evidence="2">
    <location>
        <begin position="12"/>
        <end position="39"/>
    </location>
</feature>
<feature type="coiled-coil region" evidence="1">
    <location>
        <begin position="210"/>
        <end position="325"/>
    </location>
</feature>